<dbReference type="PROSITE" id="PS51736">
    <property type="entry name" value="RECOMBINASES_3"/>
    <property type="match status" value="1"/>
</dbReference>
<evidence type="ECO:0000313" key="7">
    <source>
        <dbReference type="EMBL" id="BBO77686.1"/>
    </source>
</evidence>
<feature type="domain" description="Resolvase/invertase-type recombinase catalytic" evidence="6">
    <location>
        <begin position="7"/>
        <end position="148"/>
    </location>
</feature>
<feature type="active site" description="O-(5'-phospho-DNA)-serine intermediate" evidence="4 5">
    <location>
        <position position="15"/>
    </location>
</feature>
<dbReference type="InterPro" id="IPR036162">
    <property type="entry name" value="Resolvase-like_N_sf"/>
</dbReference>
<evidence type="ECO:0000313" key="8">
    <source>
        <dbReference type="Proteomes" id="UP000427769"/>
    </source>
</evidence>
<dbReference type="PANTHER" id="PTHR30461:SF19">
    <property type="entry name" value="SITE-SPECIFIC RECOMBINASE RESOLVASE FAMILY"/>
    <property type="match status" value="1"/>
</dbReference>
<dbReference type="EMBL" id="AP021875">
    <property type="protein sequence ID" value="BBO77686.1"/>
    <property type="molecule type" value="Genomic_DNA"/>
</dbReference>
<dbReference type="SUPFAM" id="SSF53041">
    <property type="entry name" value="Resolvase-like"/>
    <property type="match status" value="1"/>
</dbReference>
<dbReference type="Gene3D" id="3.40.50.1390">
    <property type="entry name" value="Resolvase, N-terminal catalytic domain"/>
    <property type="match status" value="1"/>
</dbReference>
<evidence type="ECO:0000259" key="6">
    <source>
        <dbReference type="PROSITE" id="PS51736"/>
    </source>
</evidence>
<protein>
    <submittedName>
        <fullName evidence="7">Resolvase</fullName>
    </submittedName>
</protein>
<dbReference type="RefSeq" id="WP_197740423.1">
    <property type="nucleotide sequence ID" value="NZ_AP021875.1"/>
</dbReference>
<evidence type="ECO:0000256" key="4">
    <source>
        <dbReference type="PIRSR" id="PIRSR606118-50"/>
    </source>
</evidence>
<organism evidence="7 8">
    <name type="scientific">Desulfosarcina widdelii</name>
    <dbReference type="NCBI Taxonomy" id="947919"/>
    <lineage>
        <taxon>Bacteria</taxon>
        <taxon>Pseudomonadati</taxon>
        <taxon>Thermodesulfobacteriota</taxon>
        <taxon>Desulfobacteria</taxon>
        <taxon>Desulfobacterales</taxon>
        <taxon>Desulfosarcinaceae</taxon>
        <taxon>Desulfosarcina</taxon>
    </lineage>
</organism>
<accession>A0A5K7Z797</accession>
<evidence type="ECO:0000256" key="5">
    <source>
        <dbReference type="PROSITE-ProRule" id="PRU10137"/>
    </source>
</evidence>
<reference evidence="7 8" key="1">
    <citation type="submission" date="2019-11" db="EMBL/GenBank/DDBJ databases">
        <title>Comparative genomics of hydrocarbon-degrading Desulfosarcina strains.</title>
        <authorList>
            <person name="Watanabe M."/>
            <person name="Kojima H."/>
            <person name="Fukui M."/>
        </authorList>
    </citation>
    <scope>NUCLEOTIDE SEQUENCE [LARGE SCALE GENOMIC DNA]</scope>
    <source>
        <strain evidence="7 8">PP31</strain>
    </source>
</reference>
<keyword evidence="8" id="KW-1185">Reference proteome</keyword>
<dbReference type="AlphaFoldDB" id="A0A5K7Z797"/>
<evidence type="ECO:0000256" key="2">
    <source>
        <dbReference type="ARBA" id="ARBA00023125"/>
    </source>
</evidence>
<dbReference type="GO" id="GO:0003677">
    <property type="term" value="F:DNA binding"/>
    <property type="evidence" value="ECO:0007669"/>
    <property type="project" value="UniProtKB-KW"/>
</dbReference>
<dbReference type="InterPro" id="IPR050639">
    <property type="entry name" value="SSR_resolvase"/>
</dbReference>
<keyword evidence="1" id="KW-0229">DNA integration</keyword>
<dbReference type="GO" id="GO:0000150">
    <property type="term" value="F:DNA strand exchange activity"/>
    <property type="evidence" value="ECO:0007669"/>
    <property type="project" value="InterPro"/>
</dbReference>
<dbReference type="Proteomes" id="UP000427769">
    <property type="component" value="Chromosome"/>
</dbReference>
<evidence type="ECO:0000256" key="3">
    <source>
        <dbReference type="ARBA" id="ARBA00023172"/>
    </source>
</evidence>
<keyword evidence="2" id="KW-0238">DNA-binding</keyword>
<dbReference type="InterPro" id="IPR006118">
    <property type="entry name" value="Recombinase_CS"/>
</dbReference>
<dbReference type="GO" id="GO:0015074">
    <property type="term" value="P:DNA integration"/>
    <property type="evidence" value="ECO:0007669"/>
    <property type="project" value="UniProtKB-KW"/>
</dbReference>
<dbReference type="KEGG" id="dwd:DSCW_51030"/>
<dbReference type="InterPro" id="IPR006119">
    <property type="entry name" value="Resolv_N"/>
</dbReference>
<dbReference type="CDD" id="cd03768">
    <property type="entry name" value="SR_ResInv"/>
    <property type="match status" value="1"/>
</dbReference>
<sequence>MGKKNIKTIGYLRVSTVDQDLEKNKHEILDLANDKDFGKVEWVEEKVSGRKCWKDRKIKDVIDMLDSGDRIIVPELSRLGRSMLEIMEMLSVLNQKEVCIYSVKGGWELDGSLQSKVMAMAFSIAAEIERDLISKRTREALRARRASGMKLGRPSGPGKSKLDEYHEEIVALLKNGSTKSYVAKKYGTTLPNLYNWLNKNKIDSSPYT</sequence>
<dbReference type="PANTHER" id="PTHR30461">
    <property type="entry name" value="DNA-INVERTASE FROM LAMBDOID PROPHAGE"/>
    <property type="match status" value="1"/>
</dbReference>
<gene>
    <name evidence="7" type="ORF">DSCW_51030</name>
</gene>
<proteinExistence type="predicted"/>
<name>A0A5K7Z797_9BACT</name>
<dbReference type="SMART" id="SM00857">
    <property type="entry name" value="Resolvase"/>
    <property type="match status" value="1"/>
</dbReference>
<dbReference type="PROSITE" id="PS00397">
    <property type="entry name" value="RECOMBINASES_1"/>
    <property type="match status" value="1"/>
</dbReference>
<keyword evidence="3" id="KW-0233">DNA recombination</keyword>
<evidence type="ECO:0000256" key="1">
    <source>
        <dbReference type="ARBA" id="ARBA00022908"/>
    </source>
</evidence>
<dbReference type="Pfam" id="PF00239">
    <property type="entry name" value="Resolvase"/>
    <property type="match status" value="1"/>
</dbReference>